<dbReference type="RefSeq" id="WP_380850741.1">
    <property type="nucleotide sequence ID" value="NZ_JBHSFP010000044.1"/>
</dbReference>
<dbReference type="EMBL" id="JBHSFP010000044">
    <property type="protein sequence ID" value="MFC4536387.1"/>
    <property type="molecule type" value="Genomic_DNA"/>
</dbReference>
<feature type="compositionally biased region" description="Low complexity" evidence="1">
    <location>
        <begin position="42"/>
        <end position="51"/>
    </location>
</feature>
<reference evidence="3" key="1">
    <citation type="journal article" date="2019" name="Int. J. Syst. Evol. Microbiol.">
        <title>The Global Catalogue of Microorganisms (GCM) 10K type strain sequencing project: providing services to taxonomists for standard genome sequencing and annotation.</title>
        <authorList>
            <consortium name="The Broad Institute Genomics Platform"/>
            <consortium name="The Broad Institute Genome Sequencing Center for Infectious Disease"/>
            <person name="Wu L."/>
            <person name="Ma J."/>
        </authorList>
    </citation>
    <scope>NUCLEOTIDE SEQUENCE [LARGE SCALE GENOMIC DNA]</scope>
    <source>
        <strain evidence="3">CGMCC 4.7132</strain>
    </source>
</reference>
<feature type="compositionally biased region" description="Low complexity" evidence="1">
    <location>
        <begin position="18"/>
        <end position="29"/>
    </location>
</feature>
<comment type="caution">
    <text evidence="2">The sequence shown here is derived from an EMBL/GenBank/DDBJ whole genome shotgun (WGS) entry which is preliminary data.</text>
</comment>
<dbReference type="Proteomes" id="UP001596004">
    <property type="component" value="Unassembled WGS sequence"/>
</dbReference>
<protein>
    <submittedName>
        <fullName evidence="2">Uncharacterized protein</fullName>
    </submittedName>
</protein>
<accession>A0ABV9CVI0</accession>
<organism evidence="2 3">
    <name type="scientific">Sphaerisporangium dianthi</name>
    <dbReference type="NCBI Taxonomy" id="1436120"/>
    <lineage>
        <taxon>Bacteria</taxon>
        <taxon>Bacillati</taxon>
        <taxon>Actinomycetota</taxon>
        <taxon>Actinomycetes</taxon>
        <taxon>Streptosporangiales</taxon>
        <taxon>Streptosporangiaceae</taxon>
        <taxon>Sphaerisporangium</taxon>
    </lineage>
</organism>
<evidence type="ECO:0000256" key="1">
    <source>
        <dbReference type="SAM" id="MobiDB-lite"/>
    </source>
</evidence>
<proteinExistence type="predicted"/>
<evidence type="ECO:0000313" key="3">
    <source>
        <dbReference type="Proteomes" id="UP001596004"/>
    </source>
</evidence>
<name>A0ABV9CVI0_9ACTN</name>
<gene>
    <name evidence="2" type="ORF">ACFO60_36945</name>
</gene>
<evidence type="ECO:0000313" key="2">
    <source>
        <dbReference type="EMBL" id="MFC4536387.1"/>
    </source>
</evidence>
<sequence length="62" mass="6312">MDLTLDEIAIESYHPTDADSAAYSAAPDAGGESPGVWPKDGPAATAPASATPSPPQEVRTCR</sequence>
<feature type="region of interest" description="Disordered" evidence="1">
    <location>
        <begin position="18"/>
        <end position="62"/>
    </location>
</feature>
<keyword evidence="3" id="KW-1185">Reference proteome</keyword>